<reference evidence="1" key="1">
    <citation type="journal article" date="2014" name="Front. Microbiol.">
        <title>High frequency of phylogenetically diverse reductive dehalogenase-homologous genes in deep subseafloor sedimentary metagenomes.</title>
        <authorList>
            <person name="Kawai M."/>
            <person name="Futagami T."/>
            <person name="Toyoda A."/>
            <person name="Takaki Y."/>
            <person name="Nishi S."/>
            <person name="Hori S."/>
            <person name="Arai W."/>
            <person name="Tsubouchi T."/>
            <person name="Morono Y."/>
            <person name="Uchiyama I."/>
            <person name="Ito T."/>
            <person name="Fujiyama A."/>
            <person name="Inagaki F."/>
            <person name="Takami H."/>
        </authorList>
    </citation>
    <scope>NUCLEOTIDE SEQUENCE</scope>
    <source>
        <strain evidence="1">Expedition CK06-06</strain>
    </source>
</reference>
<sequence>MPNGDLEKKIHNIGGQPINIFSDLYKSLNDLNSLVKEIKD</sequence>
<organism evidence="1">
    <name type="scientific">marine sediment metagenome</name>
    <dbReference type="NCBI Taxonomy" id="412755"/>
    <lineage>
        <taxon>unclassified sequences</taxon>
        <taxon>metagenomes</taxon>
        <taxon>ecological metagenomes</taxon>
    </lineage>
</organism>
<name>X1F5C2_9ZZZZ</name>
<protein>
    <submittedName>
        <fullName evidence="1">Uncharacterized protein</fullName>
    </submittedName>
</protein>
<dbReference type="AlphaFoldDB" id="X1F5C2"/>
<dbReference type="EMBL" id="BART01030276">
    <property type="protein sequence ID" value="GAH15958.1"/>
    <property type="molecule type" value="Genomic_DNA"/>
</dbReference>
<gene>
    <name evidence="1" type="ORF">S01H4_52913</name>
</gene>
<evidence type="ECO:0000313" key="1">
    <source>
        <dbReference type="EMBL" id="GAH15958.1"/>
    </source>
</evidence>
<feature type="non-terminal residue" evidence="1">
    <location>
        <position position="40"/>
    </location>
</feature>
<comment type="caution">
    <text evidence="1">The sequence shown here is derived from an EMBL/GenBank/DDBJ whole genome shotgun (WGS) entry which is preliminary data.</text>
</comment>
<accession>X1F5C2</accession>
<proteinExistence type="predicted"/>